<dbReference type="EMBL" id="QMFY01000001">
    <property type="protein sequence ID" value="RAW03189.1"/>
    <property type="molecule type" value="Genomic_DNA"/>
</dbReference>
<gene>
    <name evidence="2" type="ORF">DQQ10_03620</name>
</gene>
<dbReference type="OrthoDB" id="663011at2"/>
<dbReference type="RefSeq" id="WP_112745404.1">
    <property type="nucleotide sequence ID" value="NZ_QMFY01000001.1"/>
</dbReference>
<protein>
    <submittedName>
        <fullName evidence="2">Crp/Fnr family transcriptional regulator</fullName>
    </submittedName>
</protein>
<keyword evidence="3" id="KW-1185">Reference proteome</keyword>
<proteinExistence type="predicted"/>
<dbReference type="Pfam" id="PF00027">
    <property type="entry name" value="cNMP_binding"/>
    <property type="match status" value="1"/>
</dbReference>
<dbReference type="AlphaFoldDB" id="A0A364YA13"/>
<sequence>MTVRTESTNLLRASISRVIDINDDEWKLVLQYFFPMRLKKREPWFTAGSACNEVAFVVSGCVRTYLMKDGNERSGQFFFENEWYTDYSTWLGKSPTTFGVDAVENAELLLINFRDLERLYKELPKFERFGRIMAESALWGLCIQKIAYMKDSAEAAYLQLLESRPNVIERVPQHMIASYLGIEPETLSRVRRKISQQAQTTTV</sequence>
<dbReference type="InterPro" id="IPR014710">
    <property type="entry name" value="RmlC-like_jellyroll"/>
</dbReference>
<dbReference type="SUPFAM" id="SSF51206">
    <property type="entry name" value="cAMP-binding domain-like"/>
    <property type="match status" value="1"/>
</dbReference>
<feature type="domain" description="Cyclic nucleotide-binding" evidence="1">
    <location>
        <begin position="37"/>
        <end position="121"/>
    </location>
</feature>
<reference evidence="2 3" key="1">
    <citation type="submission" date="2018-06" db="EMBL/GenBank/DDBJ databases">
        <title>Chryseolinea flavus sp. nov., a member of the phylum Bacteroidetes isolated from soil.</title>
        <authorList>
            <person name="Li Y."/>
            <person name="Wang J."/>
        </authorList>
    </citation>
    <scope>NUCLEOTIDE SEQUENCE [LARGE SCALE GENOMIC DNA]</scope>
    <source>
        <strain evidence="2 3">SDU1-6</strain>
    </source>
</reference>
<dbReference type="InterPro" id="IPR018490">
    <property type="entry name" value="cNMP-bd_dom_sf"/>
</dbReference>
<evidence type="ECO:0000313" key="2">
    <source>
        <dbReference type="EMBL" id="RAW03189.1"/>
    </source>
</evidence>
<dbReference type="CDD" id="cd00038">
    <property type="entry name" value="CAP_ED"/>
    <property type="match status" value="1"/>
</dbReference>
<dbReference type="Gene3D" id="2.60.120.10">
    <property type="entry name" value="Jelly Rolls"/>
    <property type="match status" value="1"/>
</dbReference>
<evidence type="ECO:0000313" key="3">
    <source>
        <dbReference type="Proteomes" id="UP000251889"/>
    </source>
</evidence>
<dbReference type="Proteomes" id="UP000251889">
    <property type="component" value="Unassembled WGS sequence"/>
</dbReference>
<comment type="caution">
    <text evidence="2">The sequence shown here is derived from an EMBL/GenBank/DDBJ whole genome shotgun (WGS) entry which is preliminary data.</text>
</comment>
<evidence type="ECO:0000259" key="1">
    <source>
        <dbReference type="Pfam" id="PF00027"/>
    </source>
</evidence>
<organism evidence="2 3">
    <name type="scientific">Pseudochryseolinea flava</name>
    <dbReference type="NCBI Taxonomy" id="2059302"/>
    <lineage>
        <taxon>Bacteria</taxon>
        <taxon>Pseudomonadati</taxon>
        <taxon>Bacteroidota</taxon>
        <taxon>Cytophagia</taxon>
        <taxon>Cytophagales</taxon>
        <taxon>Fulvivirgaceae</taxon>
        <taxon>Pseudochryseolinea</taxon>
    </lineage>
</organism>
<dbReference type="InterPro" id="IPR000595">
    <property type="entry name" value="cNMP-bd_dom"/>
</dbReference>
<name>A0A364YA13_9BACT</name>
<accession>A0A364YA13</accession>